<proteinExistence type="predicted"/>
<sequence>MIKHCFIVTSAVNSKFGVYSPAARLTQTIATLQNIREKVPNCKIIVMECAGTPLTLPQSNLLEEYSDLLLDFTQDPDVIALYQSDNWDVVKNSTEIMCFGRTLRMCQDDGDFSGYDRIHKMSGRYLLNSEFDLQLYEKEHDRIVIGPKNNSQFPFEVTGIELQYMARLWSWTNELTERIIKVYEDSLAYIGERVSRGGYADIEHVLYKFLPPEFITEVPMLGVEGSIAPNGVAIRN</sequence>
<accession>A0A6J5LNA9</accession>
<name>A0A6J5LNA9_9CAUD</name>
<protein>
    <submittedName>
        <fullName evidence="1">Uncharacterized protein</fullName>
    </submittedName>
</protein>
<organism evidence="1">
    <name type="scientific">uncultured Caudovirales phage</name>
    <dbReference type="NCBI Taxonomy" id="2100421"/>
    <lineage>
        <taxon>Viruses</taxon>
        <taxon>Duplodnaviria</taxon>
        <taxon>Heunggongvirae</taxon>
        <taxon>Uroviricota</taxon>
        <taxon>Caudoviricetes</taxon>
        <taxon>Peduoviridae</taxon>
        <taxon>Maltschvirus</taxon>
        <taxon>Maltschvirus maltsch</taxon>
    </lineage>
</organism>
<evidence type="ECO:0000313" key="1">
    <source>
        <dbReference type="EMBL" id="CAB4133209.1"/>
    </source>
</evidence>
<gene>
    <name evidence="1" type="ORF">UFOVP257_77</name>
</gene>
<reference evidence="1" key="1">
    <citation type="submission" date="2020-04" db="EMBL/GenBank/DDBJ databases">
        <authorList>
            <person name="Chiriac C."/>
            <person name="Salcher M."/>
            <person name="Ghai R."/>
            <person name="Kavagutti S V."/>
        </authorList>
    </citation>
    <scope>NUCLEOTIDE SEQUENCE</scope>
</reference>
<dbReference type="EMBL" id="LR796274">
    <property type="protein sequence ID" value="CAB4133209.1"/>
    <property type="molecule type" value="Genomic_DNA"/>
</dbReference>